<name>A0ACA9N552_9GLOM</name>
<keyword evidence="2" id="KW-1185">Reference proteome</keyword>
<accession>A0ACA9N552</accession>
<feature type="non-terminal residue" evidence="1">
    <location>
        <position position="439"/>
    </location>
</feature>
<gene>
    <name evidence="1" type="ORF">DHETER_LOCUS8549</name>
</gene>
<reference evidence="1" key="1">
    <citation type="submission" date="2021-06" db="EMBL/GenBank/DDBJ databases">
        <authorList>
            <person name="Kallberg Y."/>
            <person name="Tangrot J."/>
            <person name="Rosling A."/>
        </authorList>
    </citation>
    <scope>NUCLEOTIDE SEQUENCE</scope>
    <source>
        <strain evidence="1">IL203A</strain>
    </source>
</reference>
<proteinExistence type="predicted"/>
<organism evidence="1 2">
    <name type="scientific">Dentiscutata heterogama</name>
    <dbReference type="NCBI Taxonomy" id="1316150"/>
    <lineage>
        <taxon>Eukaryota</taxon>
        <taxon>Fungi</taxon>
        <taxon>Fungi incertae sedis</taxon>
        <taxon>Mucoromycota</taxon>
        <taxon>Glomeromycotina</taxon>
        <taxon>Glomeromycetes</taxon>
        <taxon>Diversisporales</taxon>
        <taxon>Gigasporaceae</taxon>
        <taxon>Dentiscutata</taxon>
    </lineage>
</organism>
<feature type="non-terminal residue" evidence="1">
    <location>
        <position position="1"/>
    </location>
</feature>
<comment type="caution">
    <text evidence="1">The sequence shown here is derived from an EMBL/GenBank/DDBJ whole genome shotgun (WGS) entry which is preliminary data.</text>
</comment>
<evidence type="ECO:0000313" key="2">
    <source>
        <dbReference type="Proteomes" id="UP000789702"/>
    </source>
</evidence>
<sequence>NYSIMNTIALEHIIETFSEVYSDNNNSIINLEAFAKVYMNNNIVELVHTFENYIDNSILEPEHTFATFAKACATIEQYVAQTKAVIIISKMTKNSDNSDYRQALFACEKQGKYCRTNDVYKTNTVVRKFDKDDLGLIERLHDNRLRTKDIFSILASAYRSAFSEFTIARNVLIVDATYKMNRISMPLVVICSIDRFGSTYPLAFALVYFETKNYYSWVMQQLNKALTMLTGNAQVATFITDREIALIIAISEEFPQARHQLCTWHIFKNIRNKLKKLVNIDEFIKAIQKLTYDDSLETHHIEQEIIALWRQFLEAKSYMCEIWMLYKNSWLAPYTKHNINLDLKSSQRVESLHSKLKGIENRITPIDRKITKACICYIFTSKHVNDDANSELEELRLVYSQFAFELFVKQQGVLAKSGAYKVYESSSGTYNVIQTDDKA</sequence>
<evidence type="ECO:0000313" key="1">
    <source>
        <dbReference type="EMBL" id="CAG8634634.1"/>
    </source>
</evidence>
<dbReference type="EMBL" id="CAJVPU010013730">
    <property type="protein sequence ID" value="CAG8634634.1"/>
    <property type="molecule type" value="Genomic_DNA"/>
</dbReference>
<dbReference type="Proteomes" id="UP000789702">
    <property type="component" value="Unassembled WGS sequence"/>
</dbReference>
<protein>
    <submittedName>
        <fullName evidence="1">9419_t:CDS:1</fullName>
    </submittedName>
</protein>